<feature type="signal peptide" evidence="1">
    <location>
        <begin position="1"/>
        <end position="26"/>
    </location>
</feature>
<feature type="chain" id="PRO_5002603838" description="DUF4189 domain-containing protein" evidence="1">
    <location>
        <begin position="27"/>
        <end position="125"/>
    </location>
</feature>
<dbReference type="HOGENOM" id="CLU_1990142_0_0_11"/>
<dbReference type="EMBL" id="CP000479">
    <property type="protein sequence ID" value="ABK65195.1"/>
    <property type="molecule type" value="Genomic_DNA"/>
</dbReference>
<evidence type="ECO:0000259" key="2">
    <source>
        <dbReference type="Pfam" id="PF13827"/>
    </source>
</evidence>
<dbReference type="InterPro" id="IPR025240">
    <property type="entry name" value="DUF4189"/>
</dbReference>
<dbReference type="RefSeq" id="WP_009977858.1">
    <property type="nucleotide sequence ID" value="NC_008595.1"/>
</dbReference>
<evidence type="ECO:0000313" key="4">
    <source>
        <dbReference type="Proteomes" id="UP000001574"/>
    </source>
</evidence>
<proteinExistence type="predicted"/>
<accession>A0A0H2ZU49</accession>
<sequence>MRSLIAVVVAVGCPAAALWAPQTAWADDDFVALAVSVGSGRAAGWATANSQDQANQLALAHCTAEAGDACEVVAGARNGCASVAFDRGSGRFRGGSGPDAASADSDALAKLGAPNGRIKATHCSS</sequence>
<gene>
    <name evidence="3" type="ordered locus">MAV_3547</name>
</gene>
<evidence type="ECO:0000313" key="3">
    <source>
        <dbReference type="EMBL" id="ABK65195.1"/>
    </source>
</evidence>
<evidence type="ECO:0000256" key="1">
    <source>
        <dbReference type="SAM" id="SignalP"/>
    </source>
</evidence>
<dbReference type="AlphaFoldDB" id="A0A0H2ZU49"/>
<dbReference type="Pfam" id="PF13827">
    <property type="entry name" value="DUF4189"/>
    <property type="match status" value="1"/>
</dbReference>
<dbReference type="Proteomes" id="UP000001574">
    <property type="component" value="Chromosome"/>
</dbReference>
<keyword evidence="1" id="KW-0732">Signal</keyword>
<name>A0A0H2ZU49_MYCA1</name>
<protein>
    <recommendedName>
        <fullName evidence="2">DUF4189 domain-containing protein</fullName>
    </recommendedName>
</protein>
<dbReference type="KEGG" id="mav:MAV_3547"/>
<feature type="domain" description="DUF4189" evidence="2">
    <location>
        <begin position="31"/>
        <end position="116"/>
    </location>
</feature>
<reference evidence="3 4" key="1">
    <citation type="submission" date="2006-10" db="EMBL/GenBank/DDBJ databases">
        <authorList>
            <person name="Fleischmann R.D."/>
            <person name="Dodson R.J."/>
            <person name="Haft D.H."/>
            <person name="Merkel J.S."/>
            <person name="Nelson W.C."/>
            <person name="Fraser C.M."/>
        </authorList>
    </citation>
    <scope>NUCLEOTIDE SEQUENCE [LARGE SCALE GENOMIC DNA]</scope>
    <source>
        <strain evidence="3 4">104</strain>
    </source>
</reference>
<organism evidence="3 4">
    <name type="scientific">Mycobacterium avium (strain 104)</name>
    <dbReference type="NCBI Taxonomy" id="243243"/>
    <lineage>
        <taxon>Bacteria</taxon>
        <taxon>Bacillati</taxon>
        <taxon>Actinomycetota</taxon>
        <taxon>Actinomycetes</taxon>
        <taxon>Mycobacteriales</taxon>
        <taxon>Mycobacteriaceae</taxon>
        <taxon>Mycobacterium</taxon>
        <taxon>Mycobacterium avium complex (MAC)</taxon>
    </lineage>
</organism>